<dbReference type="GO" id="GO:0016746">
    <property type="term" value="F:acyltransferase activity"/>
    <property type="evidence" value="ECO:0007669"/>
    <property type="project" value="InterPro"/>
</dbReference>
<dbReference type="Gene3D" id="3.40.47.10">
    <property type="match status" value="1"/>
</dbReference>
<organism evidence="1 2">
    <name type="scientific">Paraburkholderia elongata</name>
    <dbReference type="NCBI Taxonomy" id="2675747"/>
    <lineage>
        <taxon>Bacteria</taxon>
        <taxon>Pseudomonadati</taxon>
        <taxon>Pseudomonadota</taxon>
        <taxon>Betaproteobacteria</taxon>
        <taxon>Burkholderiales</taxon>
        <taxon>Burkholderiaceae</taxon>
        <taxon>Paraburkholderia</taxon>
    </lineage>
</organism>
<gene>
    <name evidence="1" type="ORF">GNZ13_21880</name>
</gene>
<evidence type="ECO:0000313" key="1">
    <source>
        <dbReference type="EMBL" id="NPT57153.1"/>
    </source>
</evidence>
<dbReference type="EMBL" id="WOEZ01000117">
    <property type="protein sequence ID" value="NPT57153.1"/>
    <property type="molecule type" value="Genomic_DNA"/>
</dbReference>
<dbReference type="InterPro" id="IPR016039">
    <property type="entry name" value="Thiolase-like"/>
</dbReference>
<proteinExistence type="predicted"/>
<keyword evidence="2" id="KW-1185">Reference proteome</keyword>
<reference evidence="1 2" key="1">
    <citation type="submission" date="2019-11" db="EMBL/GenBank/DDBJ databases">
        <title>Metabolism of dissolved organic matter in forest soils.</title>
        <authorList>
            <person name="Cyle K.T."/>
            <person name="Wilhelm R.C."/>
            <person name="Martinez C.E."/>
        </authorList>
    </citation>
    <scope>NUCLEOTIDE SEQUENCE [LARGE SCALE GENOMIC DNA]</scope>
    <source>
        <strain evidence="1 2">5N</strain>
    </source>
</reference>
<comment type="caution">
    <text evidence="1">The sequence shown here is derived from an EMBL/GenBank/DDBJ whole genome shotgun (WGS) entry which is preliminary data.</text>
</comment>
<dbReference type="AlphaFoldDB" id="A0A972NP82"/>
<evidence type="ECO:0000313" key="2">
    <source>
        <dbReference type="Proteomes" id="UP000655523"/>
    </source>
</evidence>
<accession>A0A972NP82</accession>
<protein>
    <submittedName>
        <fullName evidence="1">Uncharacterized protein</fullName>
    </submittedName>
</protein>
<sequence>MSRQRLRVDDFDLVEINEALASQVIACVTKLSLHESNRPAP</sequence>
<name>A0A972NP82_9BURK</name>
<dbReference type="SUPFAM" id="SSF53901">
    <property type="entry name" value="Thiolase-like"/>
    <property type="match status" value="1"/>
</dbReference>
<dbReference type="Proteomes" id="UP000655523">
    <property type="component" value="Unassembled WGS sequence"/>
</dbReference>